<accession>A0A9Q1FRW6</accession>
<name>A0A9Q1FRW6_SYNKA</name>
<feature type="compositionally biased region" description="Basic and acidic residues" evidence="1">
    <location>
        <begin position="1"/>
        <end position="11"/>
    </location>
</feature>
<dbReference type="Proteomes" id="UP001152622">
    <property type="component" value="Chromosome 4"/>
</dbReference>
<dbReference type="EMBL" id="JAINUF010000004">
    <property type="protein sequence ID" value="KAJ8364665.1"/>
    <property type="molecule type" value="Genomic_DNA"/>
</dbReference>
<organism evidence="2 3">
    <name type="scientific">Synaphobranchus kaupii</name>
    <name type="common">Kaup's arrowtooth eel</name>
    <dbReference type="NCBI Taxonomy" id="118154"/>
    <lineage>
        <taxon>Eukaryota</taxon>
        <taxon>Metazoa</taxon>
        <taxon>Chordata</taxon>
        <taxon>Craniata</taxon>
        <taxon>Vertebrata</taxon>
        <taxon>Euteleostomi</taxon>
        <taxon>Actinopterygii</taxon>
        <taxon>Neopterygii</taxon>
        <taxon>Teleostei</taxon>
        <taxon>Anguilliformes</taxon>
        <taxon>Synaphobranchidae</taxon>
        <taxon>Synaphobranchus</taxon>
    </lineage>
</organism>
<evidence type="ECO:0000256" key="1">
    <source>
        <dbReference type="SAM" id="MobiDB-lite"/>
    </source>
</evidence>
<proteinExistence type="predicted"/>
<sequence length="134" mass="14885">MGPDPGVREPARQWPIPAHHPPPLTRNQSQSKQPTPPVTQQGLNARWRTHKGAFLSCLRCLCGTRWSGVWGNGTILEKESTEFGNVVGRNCSRSTGERFILQRGSKAHTSEHLKPPVVPVPQIGPEWRRCGEHG</sequence>
<feature type="region of interest" description="Disordered" evidence="1">
    <location>
        <begin position="1"/>
        <end position="41"/>
    </location>
</feature>
<feature type="compositionally biased region" description="Polar residues" evidence="1">
    <location>
        <begin position="25"/>
        <end position="41"/>
    </location>
</feature>
<reference evidence="2" key="1">
    <citation type="journal article" date="2023" name="Science">
        <title>Genome structures resolve the early diversification of teleost fishes.</title>
        <authorList>
            <person name="Parey E."/>
            <person name="Louis A."/>
            <person name="Montfort J."/>
            <person name="Bouchez O."/>
            <person name="Roques C."/>
            <person name="Iampietro C."/>
            <person name="Lluch J."/>
            <person name="Castinel A."/>
            <person name="Donnadieu C."/>
            <person name="Desvignes T."/>
            <person name="Floi Bucao C."/>
            <person name="Jouanno E."/>
            <person name="Wen M."/>
            <person name="Mejri S."/>
            <person name="Dirks R."/>
            <person name="Jansen H."/>
            <person name="Henkel C."/>
            <person name="Chen W.J."/>
            <person name="Zahm M."/>
            <person name="Cabau C."/>
            <person name="Klopp C."/>
            <person name="Thompson A.W."/>
            <person name="Robinson-Rechavi M."/>
            <person name="Braasch I."/>
            <person name="Lecointre G."/>
            <person name="Bobe J."/>
            <person name="Postlethwait J.H."/>
            <person name="Berthelot C."/>
            <person name="Roest Crollius H."/>
            <person name="Guiguen Y."/>
        </authorList>
    </citation>
    <scope>NUCLEOTIDE SEQUENCE</scope>
    <source>
        <strain evidence="2">WJC10195</strain>
    </source>
</reference>
<comment type="caution">
    <text evidence="2">The sequence shown here is derived from an EMBL/GenBank/DDBJ whole genome shotgun (WGS) entry which is preliminary data.</text>
</comment>
<evidence type="ECO:0000313" key="3">
    <source>
        <dbReference type="Proteomes" id="UP001152622"/>
    </source>
</evidence>
<evidence type="ECO:0000313" key="2">
    <source>
        <dbReference type="EMBL" id="KAJ8364665.1"/>
    </source>
</evidence>
<gene>
    <name evidence="2" type="ORF">SKAU_G00134960</name>
</gene>
<dbReference type="AlphaFoldDB" id="A0A9Q1FRW6"/>
<keyword evidence="3" id="KW-1185">Reference proteome</keyword>
<protein>
    <submittedName>
        <fullName evidence="2">Uncharacterized protein</fullName>
    </submittedName>
</protein>